<keyword evidence="9" id="KW-1185">Reference proteome</keyword>
<dbReference type="InterPro" id="IPR044287">
    <property type="entry name" value="SGS3"/>
</dbReference>
<organism evidence="8">
    <name type="scientific">Oryza nivara</name>
    <name type="common">Indian wild rice</name>
    <name type="synonym">Oryza sativa f. spontanea</name>
    <dbReference type="NCBI Taxonomy" id="4536"/>
    <lineage>
        <taxon>Eukaryota</taxon>
        <taxon>Viridiplantae</taxon>
        <taxon>Streptophyta</taxon>
        <taxon>Embryophyta</taxon>
        <taxon>Tracheophyta</taxon>
        <taxon>Spermatophyta</taxon>
        <taxon>Magnoliopsida</taxon>
        <taxon>Liliopsida</taxon>
        <taxon>Poales</taxon>
        <taxon>Poaceae</taxon>
        <taxon>BOP clade</taxon>
        <taxon>Oryzoideae</taxon>
        <taxon>Oryzeae</taxon>
        <taxon>Oryzinae</taxon>
        <taxon>Oryza</taxon>
    </lineage>
</organism>
<comment type="similarity">
    <text evidence="3">Belongs to the SGS3 family.</text>
</comment>
<reference evidence="8" key="1">
    <citation type="submission" date="2015-04" db="UniProtKB">
        <authorList>
            <consortium name="EnsemblPlants"/>
        </authorList>
    </citation>
    <scope>IDENTIFICATION</scope>
    <source>
        <strain evidence="8">SL10</strain>
    </source>
</reference>
<sequence>MPGGRRGGGGRPGSGSSSNGGGSGYSWVEKKSKKSEKSVGKGQCAPCTSSNAAPKPATAWQARSGNGSLHPPGNGRVQHSDHRPAARGSPRSLPQNKHTETKLQAPCPVVTAPLANGLQWVPKSRSSDSQSNKDDAPTASSDPETDNVAPHPVVSAPVANGLQWVPRSHSSGSEMDNGEDYDSYDDDSDDDMVDDTSGDFDSKAAEKNFETRKRHKLLKSIFELLEKLSVEQINEKTRQWHCPACKNRIGCITGRGAVSYGNFNGIIWRWKGMGNKELLSYFSKYHVKEACHAYGPDGHSGMSALIFEGSAVAYKEAERLHNHFVDQRTDKYAWLNHRIVIPGGKRQLYGFLAEKEDLEAFNRHHGKDYLKYEMKSYNEMVVTQLKQMSEDNQQLNYVKNEMVKTERHSKEVEEALGVETQKLQGAIEDNIILKRKTKEMLSECVEQMEFNAKFYHEQIERLRKDTEEKENEFERLLQEELARAIECDVDSETTENCKLREEQIQRIIDCQVKDAEEFDAEQDELIKAHEEKKANVKMEYMAKDVELEEELYAALTSLMEKHKPDIFQPPQARLRFGSSLSLSLSPRKPQHTQREPHSAMASAGDRRGGGGPPGSGDDSGGGWETVEKRVKKPAQQVGKGQWGQWNSPNAAPAPTAPWSGSGAFHHSGNTLVRHSDRRPARGTPRPPPQNRSTGAELQAPRGVVTAPLANGWQWGARSCPPGTESKEGGLPLSGCDPETDNAEGDDTSDDDNDDDMSDDLSDDYDSDASEKSFETRKNHKLFKGFFEVLDALSVEQLNEPTRQWHCPACKNGPGAIDWYKGLQPLMTHAKTKGSIKVKRHRELASLLEEELSRKGTSVVPSGEQFRKWKGLREGTDREIVWPPMVVVMNTVLEQDEDDKWKGMGNQELIDYFSEYAASKARHAYGPNGHRGMSVLIFDSSAVGYMEAERLHDHFVRQRTDRNTWNSAHKVTFLPGGKRQLYGFLATKDDMETFNRHCHGKSRLKYEMRSYNEMVVTQMKQMSEDNQQLNYLKNKMVKKEQHSKLVEDTLSVVTQKLRETMEENTIVRNKAKEKHLEYEKEMKYQEEFFHDQIEKIHKATEEKEIKFEKLLQEERAKARQSDVDSGSTEDRRQRKEKIQNFIDCQVKDVEEFEAERDKLIKLHEEKKVKLKKEYLAKEFELEKELDTALTALMDKHKPDIFKSSTSPST</sequence>
<feature type="compositionally biased region" description="Acidic residues" evidence="5">
    <location>
        <begin position="737"/>
        <end position="767"/>
    </location>
</feature>
<feature type="region of interest" description="Disordered" evidence="5">
    <location>
        <begin position="1"/>
        <end position="199"/>
    </location>
</feature>
<dbReference type="Pfam" id="PF03468">
    <property type="entry name" value="XS"/>
    <property type="match status" value="2"/>
</dbReference>
<feature type="domain" description="XS" evidence="6">
    <location>
        <begin position="876"/>
        <end position="991"/>
    </location>
</feature>
<accession>A0A0E0J7R9</accession>
<dbReference type="PANTHER" id="PTHR46602">
    <property type="entry name" value="PROTEIN SUPPRESSOR OF GENE SILENCING 3"/>
    <property type="match status" value="1"/>
</dbReference>
<feature type="domain" description="Zinc finger-XS" evidence="7">
    <location>
        <begin position="806"/>
        <end position="844"/>
    </location>
</feature>
<evidence type="ECO:0000256" key="2">
    <source>
        <dbReference type="ARBA" id="ARBA00023158"/>
    </source>
</evidence>
<evidence type="ECO:0000259" key="6">
    <source>
        <dbReference type="Pfam" id="PF03468"/>
    </source>
</evidence>
<dbReference type="InterPro" id="IPR005381">
    <property type="entry name" value="Znf-XS_domain"/>
</dbReference>
<dbReference type="Gene3D" id="3.30.70.2890">
    <property type="entry name" value="XS domain"/>
    <property type="match status" value="2"/>
</dbReference>
<evidence type="ECO:0000313" key="8">
    <source>
        <dbReference type="EnsemblPlants" id="ONIVA12G05170.1"/>
    </source>
</evidence>
<dbReference type="Gramene" id="ONIVA12G05170.1">
    <property type="protein sequence ID" value="ONIVA12G05170.1"/>
    <property type="gene ID" value="ONIVA12G05170"/>
</dbReference>
<feature type="compositionally biased region" description="Gly residues" evidence="5">
    <location>
        <begin position="609"/>
        <end position="623"/>
    </location>
</feature>
<evidence type="ECO:0000313" key="9">
    <source>
        <dbReference type="Proteomes" id="UP000006591"/>
    </source>
</evidence>
<dbReference type="AlphaFoldDB" id="A0A0E0J7R9"/>
<feature type="region of interest" description="Disordered" evidence="5">
    <location>
        <begin position="582"/>
        <end position="773"/>
    </location>
</feature>
<evidence type="ECO:0000259" key="7">
    <source>
        <dbReference type="Pfam" id="PF03470"/>
    </source>
</evidence>
<evidence type="ECO:0000256" key="1">
    <source>
        <dbReference type="ARBA" id="ARBA00023054"/>
    </source>
</evidence>
<dbReference type="Pfam" id="PF03470">
    <property type="entry name" value="zf-XS"/>
    <property type="match status" value="1"/>
</dbReference>
<feature type="domain" description="XS" evidence="6">
    <location>
        <begin position="269"/>
        <end position="359"/>
    </location>
</feature>
<keyword evidence="1 4" id="KW-0175">Coiled coil</keyword>
<evidence type="ECO:0000256" key="5">
    <source>
        <dbReference type="SAM" id="MobiDB-lite"/>
    </source>
</evidence>
<dbReference type="CDD" id="cd12266">
    <property type="entry name" value="RRM_like_XS"/>
    <property type="match status" value="1"/>
</dbReference>
<evidence type="ECO:0000256" key="3">
    <source>
        <dbReference type="ARBA" id="ARBA00024022"/>
    </source>
</evidence>
<feature type="compositionally biased region" description="Gly residues" evidence="5">
    <location>
        <begin position="1"/>
        <end position="24"/>
    </location>
</feature>
<dbReference type="InterPro" id="IPR038588">
    <property type="entry name" value="XS_domain_sf"/>
</dbReference>
<reference evidence="8" key="2">
    <citation type="submission" date="2018-04" db="EMBL/GenBank/DDBJ databases">
        <title>OnivRS2 (Oryza nivara Reference Sequence Version 2).</title>
        <authorList>
            <person name="Zhang J."/>
            <person name="Kudrna D."/>
            <person name="Lee S."/>
            <person name="Talag J."/>
            <person name="Rajasekar S."/>
            <person name="Welchert J."/>
            <person name="Hsing Y.-I."/>
            <person name="Wing R.A."/>
        </authorList>
    </citation>
    <scope>NUCLEOTIDE SEQUENCE [LARGE SCALE GENOMIC DNA]</scope>
    <source>
        <strain evidence="8">SL10</strain>
    </source>
</reference>
<evidence type="ECO:0008006" key="10">
    <source>
        <dbReference type="Google" id="ProtNLM"/>
    </source>
</evidence>
<dbReference type="Proteomes" id="UP000006591">
    <property type="component" value="Chromosome 12"/>
</dbReference>
<protein>
    <recommendedName>
        <fullName evidence="10">XS domain-containing protein</fullName>
    </recommendedName>
</protein>
<feature type="compositionally biased region" description="Acidic residues" evidence="5">
    <location>
        <begin position="176"/>
        <end position="198"/>
    </location>
</feature>
<dbReference type="GO" id="GO:0051607">
    <property type="term" value="P:defense response to virus"/>
    <property type="evidence" value="ECO:0007669"/>
    <property type="project" value="InterPro"/>
</dbReference>
<dbReference type="GO" id="GO:0031047">
    <property type="term" value="P:regulatory ncRNA-mediated gene silencing"/>
    <property type="evidence" value="ECO:0007669"/>
    <property type="project" value="UniProtKB-KW"/>
</dbReference>
<feature type="coiled-coil region" evidence="4">
    <location>
        <begin position="445"/>
        <end position="483"/>
    </location>
</feature>
<dbReference type="EnsemblPlants" id="ONIVA12G05170.1">
    <property type="protein sequence ID" value="ONIVA12G05170.1"/>
    <property type="gene ID" value="ONIVA12G05170"/>
</dbReference>
<feature type="compositionally biased region" description="Low complexity" evidence="5">
    <location>
        <begin position="148"/>
        <end position="159"/>
    </location>
</feature>
<dbReference type="InterPro" id="IPR005380">
    <property type="entry name" value="XS_domain"/>
</dbReference>
<dbReference type="PANTHER" id="PTHR46602:SF1">
    <property type="entry name" value="PROTEIN SUPPRESSOR OF GENE SILENCING 3"/>
    <property type="match status" value="1"/>
</dbReference>
<proteinExistence type="inferred from homology"/>
<name>A0A0E0J7R9_ORYNI</name>
<keyword evidence="2" id="KW-0943">RNA-mediated gene silencing</keyword>
<evidence type="ECO:0000256" key="4">
    <source>
        <dbReference type="SAM" id="Coils"/>
    </source>
</evidence>
<feature type="compositionally biased region" description="Low complexity" evidence="5">
    <location>
        <begin position="648"/>
        <end position="657"/>
    </location>
</feature>